<dbReference type="OrthoDB" id="1028014at2759"/>
<dbReference type="Pfam" id="PF02602">
    <property type="entry name" value="HEM4"/>
    <property type="match status" value="1"/>
</dbReference>
<accession>A0A6A6HRV1</accession>
<dbReference type="RefSeq" id="XP_033675840.1">
    <property type="nucleotide sequence ID" value="XM_033831752.1"/>
</dbReference>
<dbReference type="GO" id="GO:0006780">
    <property type="term" value="P:uroporphyrinogen III biosynthetic process"/>
    <property type="evidence" value="ECO:0007669"/>
    <property type="project" value="InterPro"/>
</dbReference>
<evidence type="ECO:0000259" key="2">
    <source>
        <dbReference type="Pfam" id="PF02602"/>
    </source>
</evidence>
<reference evidence="3" key="1">
    <citation type="journal article" date="2020" name="Stud. Mycol.">
        <title>101 Dothideomycetes genomes: a test case for predicting lifestyles and emergence of pathogens.</title>
        <authorList>
            <person name="Haridas S."/>
            <person name="Albert R."/>
            <person name="Binder M."/>
            <person name="Bloem J."/>
            <person name="Labutti K."/>
            <person name="Salamov A."/>
            <person name="Andreopoulos B."/>
            <person name="Baker S."/>
            <person name="Barry K."/>
            <person name="Bills G."/>
            <person name="Bluhm B."/>
            <person name="Cannon C."/>
            <person name="Castanera R."/>
            <person name="Culley D."/>
            <person name="Daum C."/>
            <person name="Ezra D."/>
            <person name="Gonzalez J."/>
            <person name="Henrissat B."/>
            <person name="Kuo A."/>
            <person name="Liang C."/>
            <person name="Lipzen A."/>
            <person name="Lutzoni F."/>
            <person name="Magnuson J."/>
            <person name="Mondo S."/>
            <person name="Nolan M."/>
            <person name="Ohm R."/>
            <person name="Pangilinan J."/>
            <person name="Park H.-J."/>
            <person name="Ramirez L."/>
            <person name="Alfaro M."/>
            <person name="Sun H."/>
            <person name="Tritt A."/>
            <person name="Yoshinaga Y."/>
            <person name="Zwiers L.-H."/>
            <person name="Turgeon B."/>
            <person name="Goodwin S."/>
            <person name="Spatafora J."/>
            <person name="Crous P."/>
            <person name="Grigoriev I."/>
        </authorList>
    </citation>
    <scope>NUCLEOTIDE SEQUENCE</scope>
    <source>
        <strain evidence="3">CBS 122368</strain>
    </source>
</reference>
<organism evidence="3 4">
    <name type="scientific">Trematosphaeria pertusa</name>
    <dbReference type="NCBI Taxonomy" id="390896"/>
    <lineage>
        <taxon>Eukaryota</taxon>
        <taxon>Fungi</taxon>
        <taxon>Dikarya</taxon>
        <taxon>Ascomycota</taxon>
        <taxon>Pezizomycotina</taxon>
        <taxon>Dothideomycetes</taxon>
        <taxon>Pleosporomycetidae</taxon>
        <taxon>Pleosporales</taxon>
        <taxon>Massarineae</taxon>
        <taxon>Trematosphaeriaceae</taxon>
        <taxon>Trematosphaeria</taxon>
    </lineage>
</organism>
<dbReference type="FunFam" id="3.40.50.10090:FF:000011">
    <property type="entry name" value="Uroporphyrinogen-III synthase (UroS), putative"/>
    <property type="match status" value="1"/>
</dbReference>
<keyword evidence="4" id="KW-1185">Reference proteome</keyword>
<dbReference type="UniPathway" id="UPA00251">
    <property type="reaction ID" value="UER00320"/>
</dbReference>
<dbReference type="Gene3D" id="3.40.50.10090">
    <property type="match status" value="2"/>
</dbReference>
<dbReference type="PANTHER" id="PTHR12390:SF0">
    <property type="entry name" value="UROPORPHYRINOGEN-III SYNTHASE"/>
    <property type="match status" value="1"/>
</dbReference>
<dbReference type="InterPro" id="IPR039793">
    <property type="entry name" value="UROS/Hem4"/>
</dbReference>
<dbReference type="InterPro" id="IPR003754">
    <property type="entry name" value="4pyrrol_synth_uPrphyn_synth"/>
</dbReference>
<sequence>MSRNAGEKTPILLLKTKSSPTDTYEEFFSTFDEGRYEPVFVPVLEHRFKQDALDQVRRHITNGEFVSMDRGVPPEYGAIIFTSQRAVEAFTQVIEGLRTEGSLSLGALLPESIPLYVVGPATARGLRALSLPCPILGEQTGNGDALSRFILEHYNGIYEGSENPSILFLVGEKRRDIIPKALQSEELLPERRSTVDELVIYETGEMQTFKSDFSSIWHKNAEGGRGGQWVVVFSPTGCRAMLESLDLLDSETGKVKSGNPPRDILIATIGPTTRDYLVNEFGFTPDVCAPMPSPEGIGEGIKSKIYSSRRGRVAGDVCGSQRKHVSRGRFLEETPQSWTRDRKAAKKQTTIEETIGEDTVKDAPEDTEMKEASEDEKEESGQNQEETTAETKDDTEKTSKAEANGGETVQESPERGEKLPSNILEKGIIYFFTRNRVGIEEAESVGDLQRTYFVLRPLPTSAKLGDGALPDLENNRLFALPKKVFPKSHRDRFMAFVEKANTAIQDLKDNFFKGEEHETKTAGTRRTEPVTTVAEGVYAITRTEDRTTHLSYAVTIPSELGEVQADLGLRSQGSFIMSVKNPERPGPASARLPKGPEFPQEIIEEFRGLAWTEVKPKYLDYNNVQILLIGENTEHAVEPTTKDKKHGKEAPKEELEELEHEDELRIKHLHGDDSIFDDLQISKKDYPKVPSTW</sequence>
<dbReference type="GeneID" id="54585082"/>
<dbReference type="CDD" id="cd06578">
    <property type="entry name" value="HemD"/>
    <property type="match status" value="1"/>
</dbReference>
<dbReference type="PANTHER" id="PTHR12390">
    <property type="entry name" value="UROPORPHYRINOGEN III SYNTHASE"/>
    <property type="match status" value="1"/>
</dbReference>
<dbReference type="GO" id="GO:0006782">
    <property type="term" value="P:protoporphyrinogen IX biosynthetic process"/>
    <property type="evidence" value="ECO:0007669"/>
    <property type="project" value="UniProtKB-UniPathway"/>
</dbReference>
<name>A0A6A6HRV1_9PLEO</name>
<dbReference type="SUPFAM" id="SSF69618">
    <property type="entry name" value="HemD-like"/>
    <property type="match status" value="1"/>
</dbReference>
<feature type="compositionally biased region" description="Basic and acidic residues" evidence="1">
    <location>
        <begin position="637"/>
        <end position="653"/>
    </location>
</feature>
<protein>
    <submittedName>
        <fullName evidence="3">Tetrapyrrole biosynthesis, uroporphyrinogen III synthase</fullName>
    </submittedName>
</protein>
<gene>
    <name evidence="3" type="ORF">BU26DRAFT_544793</name>
</gene>
<feature type="compositionally biased region" description="Basic and acidic residues" evidence="1">
    <location>
        <begin position="389"/>
        <end position="400"/>
    </location>
</feature>
<feature type="region of interest" description="Disordered" evidence="1">
    <location>
        <begin position="312"/>
        <end position="420"/>
    </location>
</feature>
<feature type="domain" description="Tetrapyrrole biosynthesis uroporphyrinogen III synthase" evidence="2">
    <location>
        <begin position="36"/>
        <end position="297"/>
    </location>
</feature>
<dbReference type="GO" id="GO:0005829">
    <property type="term" value="C:cytosol"/>
    <property type="evidence" value="ECO:0007669"/>
    <property type="project" value="TreeGrafter"/>
</dbReference>
<dbReference type="GO" id="GO:0004852">
    <property type="term" value="F:uroporphyrinogen-III synthase activity"/>
    <property type="evidence" value="ECO:0007669"/>
    <property type="project" value="InterPro"/>
</dbReference>
<evidence type="ECO:0000256" key="1">
    <source>
        <dbReference type="SAM" id="MobiDB-lite"/>
    </source>
</evidence>
<dbReference type="Proteomes" id="UP000800094">
    <property type="component" value="Unassembled WGS sequence"/>
</dbReference>
<evidence type="ECO:0000313" key="3">
    <source>
        <dbReference type="EMBL" id="KAF2240836.1"/>
    </source>
</evidence>
<dbReference type="InterPro" id="IPR036108">
    <property type="entry name" value="4pyrrol_syn_uPrphyn_synt_sf"/>
</dbReference>
<dbReference type="AlphaFoldDB" id="A0A6A6HRV1"/>
<proteinExistence type="predicted"/>
<feature type="compositionally biased region" description="Basic and acidic residues" evidence="1">
    <location>
        <begin position="358"/>
        <end position="372"/>
    </location>
</feature>
<feature type="region of interest" description="Disordered" evidence="1">
    <location>
        <begin position="637"/>
        <end position="660"/>
    </location>
</feature>
<evidence type="ECO:0000313" key="4">
    <source>
        <dbReference type="Proteomes" id="UP000800094"/>
    </source>
</evidence>
<dbReference type="EMBL" id="ML987215">
    <property type="protein sequence ID" value="KAF2240836.1"/>
    <property type="molecule type" value="Genomic_DNA"/>
</dbReference>